<dbReference type="Gene3D" id="1.25.40.10">
    <property type="entry name" value="Tetratricopeptide repeat domain"/>
    <property type="match status" value="1"/>
</dbReference>
<dbReference type="GO" id="GO:0005741">
    <property type="term" value="C:mitochondrial outer membrane"/>
    <property type="evidence" value="ECO:0000318"/>
    <property type="project" value="GO_Central"/>
</dbReference>
<keyword evidence="1" id="KW-0812">Transmembrane</keyword>
<dbReference type="InterPro" id="IPR028061">
    <property type="entry name" value="Fis1_TPR_C"/>
</dbReference>
<accession>A0A2G2YFF1</accession>
<name>A0A2G2YFF1_CAPAN</name>
<dbReference type="PANTHER" id="PTHR13247:SF14">
    <property type="entry name" value="MITOCHONDRIAL FISSION 1 PROTEIN"/>
    <property type="match status" value="1"/>
</dbReference>
<dbReference type="Gramene" id="PHT68478">
    <property type="protein sequence ID" value="PHT68478"/>
    <property type="gene ID" value="T459_27965"/>
</dbReference>
<dbReference type="STRING" id="4072.A0A2G2YFF1"/>
<dbReference type="GO" id="GO:0000266">
    <property type="term" value="P:mitochondrial fission"/>
    <property type="evidence" value="ECO:0000318"/>
    <property type="project" value="GO_Central"/>
</dbReference>
<dbReference type="EMBL" id="AYRZ02000011">
    <property type="protein sequence ID" value="PHT68478.1"/>
    <property type="molecule type" value="Genomic_DNA"/>
</dbReference>
<gene>
    <name evidence="3" type="ORF">T459_27965</name>
</gene>
<dbReference type="PANTHER" id="PTHR13247">
    <property type="entry name" value="TETRATRICOPEPTIDE REPEAT PROTEIN 11 TPR REPEAT PROTEIN 11"/>
    <property type="match status" value="1"/>
</dbReference>
<feature type="chain" id="PRO_5013572451" evidence="2">
    <location>
        <begin position="16"/>
        <end position="77"/>
    </location>
</feature>
<dbReference type="GO" id="GO:0016559">
    <property type="term" value="P:peroxisome fission"/>
    <property type="evidence" value="ECO:0000318"/>
    <property type="project" value="GO_Central"/>
</dbReference>
<dbReference type="InterPro" id="IPR016543">
    <property type="entry name" value="Fis1"/>
</dbReference>
<evidence type="ECO:0000256" key="2">
    <source>
        <dbReference type="SAM" id="SignalP"/>
    </source>
</evidence>
<dbReference type="AlphaFoldDB" id="A0A2G2YFF1"/>
<reference evidence="3 4" key="1">
    <citation type="journal article" date="2014" name="Nat. Genet.">
        <title>Genome sequence of the hot pepper provides insights into the evolution of pungency in Capsicum species.</title>
        <authorList>
            <person name="Kim S."/>
            <person name="Park M."/>
            <person name="Yeom S.I."/>
            <person name="Kim Y.M."/>
            <person name="Lee J.M."/>
            <person name="Lee H.A."/>
            <person name="Seo E."/>
            <person name="Choi J."/>
            <person name="Cheong K."/>
            <person name="Kim K.T."/>
            <person name="Jung K."/>
            <person name="Lee G.W."/>
            <person name="Oh S.K."/>
            <person name="Bae C."/>
            <person name="Kim S.B."/>
            <person name="Lee H.Y."/>
            <person name="Kim S.Y."/>
            <person name="Kim M.S."/>
            <person name="Kang B.C."/>
            <person name="Jo Y.D."/>
            <person name="Yang H.B."/>
            <person name="Jeong H.J."/>
            <person name="Kang W.H."/>
            <person name="Kwon J.K."/>
            <person name="Shin C."/>
            <person name="Lim J.Y."/>
            <person name="Park J.H."/>
            <person name="Huh J.H."/>
            <person name="Kim J.S."/>
            <person name="Kim B.D."/>
            <person name="Cohen O."/>
            <person name="Paran I."/>
            <person name="Suh M.C."/>
            <person name="Lee S.B."/>
            <person name="Kim Y.K."/>
            <person name="Shin Y."/>
            <person name="Noh S.J."/>
            <person name="Park J."/>
            <person name="Seo Y.S."/>
            <person name="Kwon S.Y."/>
            <person name="Kim H.A."/>
            <person name="Park J.M."/>
            <person name="Kim H.J."/>
            <person name="Choi S.B."/>
            <person name="Bosland P.W."/>
            <person name="Reeves G."/>
            <person name="Jo S.H."/>
            <person name="Lee B.W."/>
            <person name="Cho H.T."/>
            <person name="Choi H.S."/>
            <person name="Lee M.S."/>
            <person name="Yu Y."/>
            <person name="Do Choi Y."/>
            <person name="Park B.S."/>
            <person name="van Deynze A."/>
            <person name="Ashrafi H."/>
            <person name="Hill T."/>
            <person name="Kim W.T."/>
            <person name="Pai H.S."/>
            <person name="Ahn H.K."/>
            <person name="Yeam I."/>
            <person name="Giovannoni J.J."/>
            <person name="Rose J.K."/>
            <person name="Sorensen I."/>
            <person name="Lee S.J."/>
            <person name="Kim R.W."/>
            <person name="Choi I.Y."/>
            <person name="Choi B.S."/>
            <person name="Lim J.S."/>
            <person name="Lee Y.H."/>
            <person name="Choi D."/>
        </authorList>
    </citation>
    <scope>NUCLEOTIDE SEQUENCE [LARGE SCALE GENOMIC DNA]</scope>
    <source>
        <strain evidence="4">cv. CM334</strain>
    </source>
</reference>
<evidence type="ECO:0000313" key="3">
    <source>
        <dbReference type="EMBL" id="PHT68478.1"/>
    </source>
</evidence>
<evidence type="ECO:0000313" key="4">
    <source>
        <dbReference type="Proteomes" id="UP000222542"/>
    </source>
</evidence>
<protein>
    <submittedName>
        <fullName evidence="3">Uncharacterized protein</fullName>
    </submittedName>
</protein>
<dbReference type="InterPro" id="IPR011990">
    <property type="entry name" value="TPR-like_helical_dom_sf"/>
</dbReference>
<keyword evidence="1" id="KW-0472">Membrane</keyword>
<keyword evidence="2" id="KW-0732">Signal</keyword>
<dbReference type="SUPFAM" id="SSF48452">
    <property type="entry name" value="TPR-like"/>
    <property type="match status" value="1"/>
</dbReference>
<dbReference type="GO" id="GO:0060090">
    <property type="term" value="F:molecular adaptor activity"/>
    <property type="evidence" value="ECO:0000318"/>
    <property type="project" value="GO_Central"/>
</dbReference>
<proteinExistence type="predicted"/>
<dbReference type="GO" id="GO:0008289">
    <property type="term" value="F:lipid binding"/>
    <property type="evidence" value="ECO:0000318"/>
    <property type="project" value="GO_Central"/>
</dbReference>
<organism evidence="3 4">
    <name type="scientific">Capsicum annuum</name>
    <name type="common">Capsicum pepper</name>
    <dbReference type="NCBI Taxonomy" id="4072"/>
    <lineage>
        <taxon>Eukaryota</taxon>
        <taxon>Viridiplantae</taxon>
        <taxon>Streptophyta</taxon>
        <taxon>Embryophyta</taxon>
        <taxon>Tracheophyta</taxon>
        <taxon>Spermatophyta</taxon>
        <taxon>Magnoliopsida</taxon>
        <taxon>eudicotyledons</taxon>
        <taxon>Gunneridae</taxon>
        <taxon>Pentapetalae</taxon>
        <taxon>asterids</taxon>
        <taxon>lamiids</taxon>
        <taxon>Solanales</taxon>
        <taxon>Solanaceae</taxon>
        <taxon>Solanoideae</taxon>
        <taxon>Capsiceae</taxon>
        <taxon>Capsicum</taxon>
    </lineage>
</organism>
<dbReference type="Pfam" id="PF14853">
    <property type="entry name" value="Fis1_TPR_C"/>
    <property type="match status" value="1"/>
</dbReference>
<keyword evidence="1" id="KW-1133">Transmembrane helix</keyword>
<comment type="caution">
    <text evidence="3">The sequence shown here is derived from an EMBL/GenBank/DDBJ whole genome shotgun (WGS) entry which is preliminary data.</text>
</comment>
<reference evidence="3 4" key="2">
    <citation type="journal article" date="2017" name="Genome Biol.">
        <title>New reference genome sequences of hot pepper reveal the massive evolution of plant disease-resistance genes by retroduplication.</title>
        <authorList>
            <person name="Kim S."/>
            <person name="Park J."/>
            <person name="Yeom S.I."/>
            <person name="Kim Y.M."/>
            <person name="Seo E."/>
            <person name="Kim K.T."/>
            <person name="Kim M.S."/>
            <person name="Lee J.M."/>
            <person name="Cheong K."/>
            <person name="Shin H.S."/>
            <person name="Kim S.B."/>
            <person name="Han K."/>
            <person name="Lee J."/>
            <person name="Park M."/>
            <person name="Lee H.A."/>
            <person name="Lee H.Y."/>
            <person name="Lee Y."/>
            <person name="Oh S."/>
            <person name="Lee J.H."/>
            <person name="Choi E."/>
            <person name="Choi E."/>
            <person name="Lee S.E."/>
            <person name="Jeon J."/>
            <person name="Kim H."/>
            <person name="Choi G."/>
            <person name="Song H."/>
            <person name="Lee J."/>
            <person name="Lee S.C."/>
            <person name="Kwon J.K."/>
            <person name="Lee H.Y."/>
            <person name="Koo N."/>
            <person name="Hong Y."/>
            <person name="Kim R.W."/>
            <person name="Kang W.H."/>
            <person name="Huh J.H."/>
            <person name="Kang B.C."/>
            <person name="Yang T.J."/>
            <person name="Lee Y.H."/>
            <person name="Bennetzen J.L."/>
            <person name="Choi D."/>
        </authorList>
    </citation>
    <scope>NUCLEOTIDE SEQUENCE [LARGE SCALE GENOMIC DNA]</scope>
    <source>
        <strain evidence="4">cv. CM334</strain>
    </source>
</reference>
<sequence length="77" mass="8533">MLLLFTYLHKSFLLARQLFISPKLVNLQITPDWRQALTLKKTIEEKITKDEVIGIDIATATVGVLVGGIAAALARKN</sequence>
<dbReference type="Proteomes" id="UP000222542">
    <property type="component" value="Unassembled WGS sequence"/>
</dbReference>
<keyword evidence="4" id="KW-1185">Reference proteome</keyword>
<feature type="transmembrane region" description="Helical" evidence="1">
    <location>
        <begin position="52"/>
        <end position="74"/>
    </location>
</feature>
<evidence type="ECO:0000256" key="1">
    <source>
        <dbReference type="SAM" id="Phobius"/>
    </source>
</evidence>
<dbReference type="GO" id="GO:0005778">
    <property type="term" value="C:peroxisomal membrane"/>
    <property type="evidence" value="ECO:0000318"/>
    <property type="project" value="GO_Central"/>
</dbReference>
<feature type="signal peptide" evidence="2">
    <location>
        <begin position="1"/>
        <end position="15"/>
    </location>
</feature>